<comment type="caution">
    <text evidence="2">The sequence shown here is derived from an EMBL/GenBank/DDBJ whole genome shotgun (WGS) entry which is preliminary data.</text>
</comment>
<organism evidence="2 3">
    <name type="scientific">Phytophthora oleae</name>
    <dbReference type="NCBI Taxonomy" id="2107226"/>
    <lineage>
        <taxon>Eukaryota</taxon>
        <taxon>Sar</taxon>
        <taxon>Stramenopiles</taxon>
        <taxon>Oomycota</taxon>
        <taxon>Peronosporomycetes</taxon>
        <taxon>Peronosporales</taxon>
        <taxon>Peronosporaceae</taxon>
        <taxon>Phytophthora</taxon>
    </lineage>
</organism>
<accession>A0ABD3FA21</accession>
<evidence type="ECO:0000256" key="1">
    <source>
        <dbReference type="SAM" id="SignalP"/>
    </source>
</evidence>
<keyword evidence="3" id="KW-1185">Reference proteome</keyword>
<evidence type="ECO:0000313" key="3">
    <source>
        <dbReference type="Proteomes" id="UP001632037"/>
    </source>
</evidence>
<evidence type="ECO:0000313" key="2">
    <source>
        <dbReference type="EMBL" id="KAL3663720.1"/>
    </source>
</evidence>
<dbReference type="EMBL" id="JBIMZQ010000026">
    <property type="protein sequence ID" value="KAL3663720.1"/>
    <property type="molecule type" value="Genomic_DNA"/>
</dbReference>
<keyword evidence="1" id="KW-0732">Signal</keyword>
<dbReference type="Proteomes" id="UP001632037">
    <property type="component" value="Unassembled WGS sequence"/>
</dbReference>
<feature type="chain" id="PRO_5044792414" evidence="1">
    <location>
        <begin position="21"/>
        <end position="264"/>
    </location>
</feature>
<feature type="signal peptide" evidence="1">
    <location>
        <begin position="1"/>
        <end position="20"/>
    </location>
</feature>
<protein>
    <submittedName>
        <fullName evidence="2">Uncharacterized protein</fullName>
    </submittedName>
</protein>
<sequence length="264" mass="30009">MMRTGLSLKWVWCISHLTKAATKTAFGIVAQRNASKNVEVTDLISRIVKTVYAIRSNESIGSLFAELCTQLQLGGASQLLAFKEHRCMGLTRVIRRILQTWEALKLWFEERRAKAIRARKNPPQDFPLIDGKTTLNQLLALLDPITTLNIRAQGECGNQVEILLSLYRIRLTVLDETAGVKDRLRSALKPPVFHRVHELTSIVKEARHLLAVAFQKNFFSRYTDRIIMRETAYIPEAQMCLQPVFKNPDKGLSKLVRSCSAARH</sequence>
<reference evidence="2 3" key="1">
    <citation type="submission" date="2024-09" db="EMBL/GenBank/DDBJ databases">
        <title>Genome sequencing and assembly of Phytophthora oleae, isolate VK10A, causative agent of rot of olive drupes.</title>
        <authorList>
            <person name="Conti Taguali S."/>
            <person name="Riolo M."/>
            <person name="La Spada F."/>
            <person name="Cacciola S.O."/>
            <person name="Dionisio G."/>
        </authorList>
    </citation>
    <scope>NUCLEOTIDE SEQUENCE [LARGE SCALE GENOMIC DNA]</scope>
    <source>
        <strain evidence="2 3">VK10A</strain>
    </source>
</reference>
<name>A0ABD3FA21_9STRA</name>
<dbReference type="AlphaFoldDB" id="A0ABD3FA21"/>
<gene>
    <name evidence="2" type="ORF">V7S43_011135</name>
</gene>
<proteinExistence type="predicted"/>